<comment type="pathway">
    <text evidence="2">Carbohydrate degradation; glycolysis; pyruvate from D-glyceraldehyde 3-phosphate: step 5/5.</text>
</comment>
<dbReference type="Gene3D" id="2.40.33.10">
    <property type="entry name" value="PK beta-barrel domain-like"/>
    <property type="match status" value="1"/>
</dbReference>
<evidence type="ECO:0000256" key="11">
    <source>
        <dbReference type="ARBA" id="ARBA00023152"/>
    </source>
</evidence>
<proteinExistence type="inferred from homology"/>
<dbReference type="PANTHER" id="PTHR11817">
    <property type="entry name" value="PYRUVATE KINASE"/>
    <property type="match status" value="1"/>
</dbReference>
<dbReference type="InterPro" id="IPR015793">
    <property type="entry name" value="Pyrv_Knase_brl"/>
</dbReference>
<dbReference type="GO" id="GO:0016301">
    <property type="term" value="F:kinase activity"/>
    <property type="evidence" value="ECO:0007669"/>
    <property type="project" value="UniProtKB-KW"/>
</dbReference>
<dbReference type="InterPro" id="IPR015806">
    <property type="entry name" value="Pyrv_Knase_insert_dom_sf"/>
</dbReference>
<gene>
    <name evidence="14" type="ORF">A4U43_C07F10680</name>
</gene>
<evidence type="ECO:0000256" key="1">
    <source>
        <dbReference type="ARBA" id="ARBA00001958"/>
    </source>
</evidence>
<protein>
    <recommendedName>
        <fullName evidence="4">pyruvate kinase</fullName>
        <ecNumber evidence="4">2.7.1.40</ecNumber>
    </recommendedName>
</protein>
<keyword evidence="12" id="KW-0670">Pyruvate</keyword>
<organism evidence="14 15">
    <name type="scientific">Asparagus officinalis</name>
    <name type="common">Garden asparagus</name>
    <dbReference type="NCBI Taxonomy" id="4686"/>
    <lineage>
        <taxon>Eukaryota</taxon>
        <taxon>Viridiplantae</taxon>
        <taxon>Streptophyta</taxon>
        <taxon>Embryophyta</taxon>
        <taxon>Tracheophyta</taxon>
        <taxon>Spermatophyta</taxon>
        <taxon>Magnoliopsida</taxon>
        <taxon>Liliopsida</taxon>
        <taxon>Asparagales</taxon>
        <taxon>Asparagaceae</taxon>
        <taxon>Asparagoideae</taxon>
        <taxon>Asparagus</taxon>
    </lineage>
</organism>
<dbReference type="GO" id="GO:0030955">
    <property type="term" value="F:potassium ion binding"/>
    <property type="evidence" value="ECO:0007669"/>
    <property type="project" value="InterPro"/>
</dbReference>
<dbReference type="GO" id="GO:0004743">
    <property type="term" value="F:pyruvate kinase activity"/>
    <property type="evidence" value="ECO:0007669"/>
    <property type="project" value="UniProtKB-EC"/>
</dbReference>
<comment type="cofactor">
    <cofactor evidence="1">
        <name>K(+)</name>
        <dbReference type="ChEBI" id="CHEBI:29103"/>
    </cofactor>
</comment>
<dbReference type="Proteomes" id="UP000243459">
    <property type="component" value="Chromosome 7"/>
</dbReference>
<keyword evidence="7" id="KW-0547">Nucleotide-binding</keyword>
<sequence length="115" mass="12575">MVDSLMRSFKGPEIRTGFLKDGKPVQLKKGEEITVSTDYDLKGDGKTITMSYKKLPVDLKPGNFILYAVGTITLTVLSCDQAAGTVRCCCENTAMLGERKNVNLLGIVVDLPLIY</sequence>
<dbReference type="GO" id="GO:0000287">
    <property type="term" value="F:magnesium ion binding"/>
    <property type="evidence" value="ECO:0007669"/>
    <property type="project" value="InterPro"/>
</dbReference>
<dbReference type="SUPFAM" id="SSF50800">
    <property type="entry name" value="PK beta-barrel domain-like"/>
    <property type="match status" value="1"/>
</dbReference>
<dbReference type="EMBL" id="CM007387">
    <property type="protein sequence ID" value="ONK63031.1"/>
    <property type="molecule type" value="Genomic_DNA"/>
</dbReference>
<keyword evidence="9" id="KW-0067">ATP-binding</keyword>
<dbReference type="InterPro" id="IPR001697">
    <property type="entry name" value="Pyr_Knase"/>
</dbReference>
<keyword evidence="15" id="KW-1185">Reference proteome</keyword>
<dbReference type="AlphaFoldDB" id="A0A5P1EE82"/>
<keyword evidence="6" id="KW-0479">Metal-binding</keyword>
<evidence type="ECO:0000313" key="14">
    <source>
        <dbReference type="EMBL" id="ONK63031.1"/>
    </source>
</evidence>
<dbReference type="InterPro" id="IPR011037">
    <property type="entry name" value="Pyrv_Knase-like_insert_dom_sf"/>
</dbReference>
<accession>A0A5P1EE82</accession>
<keyword evidence="11" id="KW-0324">Glycolysis</keyword>
<keyword evidence="5" id="KW-0808">Transferase</keyword>
<dbReference type="FunFam" id="2.40.33.10:FF:000001">
    <property type="entry name" value="Pyruvate kinase"/>
    <property type="match status" value="1"/>
</dbReference>
<evidence type="ECO:0000256" key="9">
    <source>
        <dbReference type="ARBA" id="ARBA00022840"/>
    </source>
</evidence>
<evidence type="ECO:0000256" key="10">
    <source>
        <dbReference type="ARBA" id="ARBA00022842"/>
    </source>
</evidence>
<dbReference type="EC" id="2.7.1.40" evidence="4"/>
<name>A0A5P1EE82_ASPOF</name>
<evidence type="ECO:0000256" key="7">
    <source>
        <dbReference type="ARBA" id="ARBA00022741"/>
    </source>
</evidence>
<evidence type="ECO:0000259" key="13">
    <source>
        <dbReference type="Pfam" id="PF00224"/>
    </source>
</evidence>
<evidence type="ECO:0000256" key="8">
    <source>
        <dbReference type="ARBA" id="ARBA00022777"/>
    </source>
</evidence>
<keyword evidence="8" id="KW-0418">Kinase</keyword>
<evidence type="ECO:0000256" key="5">
    <source>
        <dbReference type="ARBA" id="ARBA00022679"/>
    </source>
</evidence>
<feature type="domain" description="Pyruvate kinase barrel" evidence="13">
    <location>
        <begin position="6"/>
        <end position="113"/>
    </location>
</feature>
<dbReference type="Pfam" id="PF00224">
    <property type="entry name" value="PK"/>
    <property type="match status" value="1"/>
</dbReference>
<evidence type="ECO:0000256" key="3">
    <source>
        <dbReference type="ARBA" id="ARBA00008663"/>
    </source>
</evidence>
<reference evidence="15" key="1">
    <citation type="journal article" date="2017" name="Nat. Commun.">
        <title>The asparagus genome sheds light on the origin and evolution of a young Y chromosome.</title>
        <authorList>
            <person name="Harkess A."/>
            <person name="Zhou J."/>
            <person name="Xu C."/>
            <person name="Bowers J.E."/>
            <person name="Van der Hulst R."/>
            <person name="Ayyampalayam S."/>
            <person name="Mercati F."/>
            <person name="Riccardi P."/>
            <person name="McKain M.R."/>
            <person name="Kakrana A."/>
            <person name="Tang H."/>
            <person name="Ray J."/>
            <person name="Groenendijk J."/>
            <person name="Arikit S."/>
            <person name="Mathioni S.M."/>
            <person name="Nakano M."/>
            <person name="Shan H."/>
            <person name="Telgmann-Rauber A."/>
            <person name="Kanno A."/>
            <person name="Yue Z."/>
            <person name="Chen H."/>
            <person name="Li W."/>
            <person name="Chen Y."/>
            <person name="Xu X."/>
            <person name="Zhang Y."/>
            <person name="Luo S."/>
            <person name="Chen H."/>
            <person name="Gao J."/>
            <person name="Mao Z."/>
            <person name="Pires J.C."/>
            <person name="Luo M."/>
            <person name="Kudrna D."/>
            <person name="Wing R.A."/>
            <person name="Meyers B.C."/>
            <person name="Yi K."/>
            <person name="Kong H."/>
            <person name="Lavrijsen P."/>
            <person name="Sunseri F."/>
            <person name="Falavigna A."/>
            <person name="Ye Y."/>
            <person name="Leebens-Mack J.H."/>
            <person name="Chen G."/>
        </authorList>
    </citation>
    <scope>NUCLEOTIDE SEQUENCE [LARGE SCALE GENOMIC DNA]</scope>
    <source>
        <strain evidence="15">cv. DH0086</strain>
    </source>
</reference>
<evidence type="ECO:0000256" key="4">
    <source>
        <dbReference type="ARBA" id="ARBA00012142"/>
    </source>
</evidence>
<evidence type="ECO:0000256" key="2">
    <source>
        <dbReference type="ARBA" id="ARBA00004997"/>
    </source>
</evidence>
<comment type="similarity">
    <text evidence="3">Belongs to the pyruvate kinase family.</text>
</comment>
<evidence type="ECO:0000256" key="6">
    <source>
        <dbReference type="ARBA" id="ARBA00022723"/>
    </source>
</evidence>
<evidence type="ECO:0000256" key="12">
    <source>
        <dbReference type="ARBA" id="ARBA00023317"/>
    </source>
</evidence>
<dbReference type="Gramene" id="ONK63031">
    <property type="protein sequence ID" value="ONK63031"/>
    <property type="gene ID" value="A4U43_C07F10680"/>
</dbReference>
<keyword evidence="10" id="KW-0460">Magnesium</keyword>
<evidence type="ECO:0000313" key="15">
    <source>
        <dbReference type="Proteomes" id="UP000243459"/>
    </source>
</evidence>
<dbReference type="GO" id="GO:0005524">
    <property type="term" value="F:ATP binding"/>
    <property type="evidence" value="ECO:0007669"/>
    <property type="project" value="UniProtKB-KW"/>
</dbReference>